<name>A0A2T1NEL0_9FLAO</name>
<keyword evidence="2" id="KW-1185">Reference proteome</keyword>
<dbReference type="OrthoDB" id="1453997at2"/>
<dbReference type="EMBL" id="PXOQ01000007">
    <property type="protein sequence ID" value="PSG90877.1"/>
    <property type="molecule type" value="Genomic_DNA"/>
</dbReference>
<dbReference type="RefSeq" id="WP_106463018.1">
    <property type="nucleotide sequence ID" value="NZ_PXOQ01000007.1"/>
</dbReference>
<evidence type="ECO:0000313" key="2">
    <source>
        <dbReference type="Proteomes" id="UP000238426"/>
    </source>
</evidence>
<organism evidence="1 2">
    <name type="scientific">Aurantibacter aestuarii</name>
    <dbReference type="NCBI Taxonomy" id="1266046"/>
    <lineage>
        <taxon>Bacteria</taxon>
        <taxon>Pseudomonadati</taxon>
        <taxon>Bacteroidota</taxon>
        <taxon>Flavobacteriia</taxon>
        <taxon>Flavobacteriales</taxon>
        <taxon>Flavobacteriaceae</taxon>
        <taxon>Aurantibacter</taxon>
    </lineage>
</organism>
<accession>A0A2T1NEL0</accession>
<evidence type="ECO:0000313" key="1">
    <source>
        <dbReference type="EMBL" id="PSG90877.1"/>
    </source>
</evidence>
<reference evidence="1 2" key="1">
    <citation type="submission" date="2018-03" db="EMBL/GenBank/DDBJ databases">
        <title>Mesoflavibacter sp. HG37 and Mesoflavibacter sp. HG96 sp.nov., two marine bacteria isolated from seawater of Western Pacific Ocean.</title>
        <authorList>
            <person name="Cheng H."/>
            <person name="Wu Y.-H."/>
            <person name="Guo L.-L."/>
            <person name="Xu X.-W."/>
        </authorList>
    </citation>
    <scope>NUCLEOTIDE SEQUENCE [LARGE SCALE GENOMIC DNA]</scope>
    <source>
        <strain evidence="1 2">KCTC 32269</strain>
    </source>
</reference>
<comment type="caution">
    <text evidence="1">The sequence shown here is derived from an EMBL/GenBank/DDBJ whole genome shotgun (WGS) entry which is preliminary data.</text>
</comment>
<dbReference type="Proteomes" id="UP000238426">
    <property type="component" value="Unassembled WGS sequence"/>
</dbReference>
<proteinExistence type="predicted"/>
<sequence length="181" mass="19994">MKKIDKQKLKETAKKTGDKAVNLLSNPNTYKVAGALLLVYLGYKVVNKVADKVAGEEIDDEVNGTGGSTNGATISQQQANNYAQQLLDAFNSKEPLYGTDEEAVLNVFKKLVNTADFIRVYNAFGTKDYNGNNSPPTGAWSWFDSYEKRNLVYWLKSELSPSDGEVYQVVKAIVNQSGFSF</sequence>
<protein>
    <submittedName>
        <fullName evidence="1">Uncharacterized protein</fullName>
    </submittedName>
</protein>
<gene>
    <name evidence="1" type="ORF">C7H52_06280</name>
</gene>
<dbReference type="AlphaFoldDB" id="A0A2T1NEL0"/>